<evidence type="ECO:0000313" key="3">
    <source>
        <dbReference type="Proteomes" id="UP000004846"/>
    </source>
</evidence>
<dbReference type="Gene3D" id="3.20.20.100">
    <property type="entry name" value="NADP-dependent oxidoreductase domain"/>
    <property type="match status" value="1"/>
</dbReference>
<dbReference type="HOGENOM" id="CLU_023205_8_1_9"/>
<dbReference type="EMBL" id="AEBR01000005">
    <property type="protein sequence ID" value="EFM84121.1"/>
    <property type="molecule type" value="Genomic_DNA"/>
</dbReference>
<dbReference type="InterPro" id="IPR023210">
    <property type="entry name" value="NADP_OxRdtase_dom"/>
</dbReference>
<proteinExistence type="predicted"/>
<protein>
    <submittedName>
        <fullName evidence="2">Oxidoreductase, aldo/keto reductase family protein</fullName>
    </submittedName>
</protein>
<dbReference type="GO" id="GO:0005829">
    <property type="term" value="C:cytosol"/>
    <property type="evidence" value="ECO:0007669"/>
    <property type="project" value="TreeGrafter"/>
</dbReference>
<evidence type="ECO:0000259" key="1">
    <source>
        <dbReference type="Pfam" id="PF00248"/>
    </source>
</evidence>
<evidence type="ECO:0000313" key="2">
    <source>
        <dbReference type="EMBL" id="EFM84121.1"/>
    </source>
</evidence>
<dbReference type="PANTHER" id="PTHR43364:SF1">
    <property type="entry name" value="OXIDOREDUCTASE YDHF"/>
    <property type="match status" value="1"/>
</dbReference>
<accession>A0A125W9Z3</accession>
<dbReference type="PANTHER" id="PTHR43364">
    <property type="entry name" value="NADH-SPECIFIC METHYLGLYOXAL REDUCTASE-RELATED"/>
    <property type="match status" value="1"/>
</dbReference>
<dbReference type="CDD" id="cd19092">
    <property type="entry name" value="AKR_BsYcsN_EcYdhF-like"/>
    <property type="match status" value="1"/>
</dbReference>
<dbReference type="SUPFAM" id="SSF51430">
    <property type="entry name" value="NAD(P)-linked oxidoreductase"/>
    <property type="match status" value="1"/>
</dbReference>
<name>A0A125W9Z3_ENTFL</name>
<feature type="domain" description="NADP-dependent oxidoreductase" evidence="1">
    <location>
        <begin position="23"/>
        <end position="301"/>
    </location>
</feature>
<dbReference type="Proteomes" id="UP000004846">
    <property type="component" value="Unassembled WGS sequence"/>
</dbReference>
<dbReference type="InterPro" id="IPR050523">
    <property type="entry name" value="AKR_Detox_Biosynth"/>
</dbReference>
<gene>
    <name evidence="2" type="ORF">HMPREF9498_00096</name>
</gene>
<sequence>MDEEDIKMKQLQFGTSDETVSSVILGCMRLNGAENPQQVIETAYDHGITFFDHADIYGGGDCETIFGKALKESTIRREDIFIQTKCGIRQGFFDFSKAHILEAVEGSLQRLGVDSVDALLLHRPDTLVEPEEVAEAFHLLEKQGKVRYFGVSNQTPGQIELLKTAVKQPLLANQLQFGIKHTGMVDQGLQTNMEISGSIDYDHGILDYSRLKQMTIQAWSPYQYGYFEGVFIGNEKFPELNQKLSELAEKYQTTPTGLASSWILRHPANMQVIAGSMNLGRIEEIAKAADIVISREDWYDIYRAAGNVLP</sequence>
<organism evidence="2 3">
    <name type="scientific">Enterococcus faecalis TX4248</name>
    <dbReference type="NCBI Taxonomy" id="749495"/>
    <lineage>
        <taxon>Bacteria</taxon>
        <taxon>Bacillati</taxon>
        <taxon>Bacillota</taxon>
        <taxon>Bacilli</taxon>
        <taxon>Lactobacillales</taxon>
        <taxon>Enterococcaceae</taxon>
        <taxon>Enterococcus</taxon>
    </lineage>
</organism>
<comment type="caution">
    <text evidence="2">The sequence shown here is derived from an EMBL/GenBank/DDBJ whole genome shotgun (WGS) entry which is preliminary data.</text>
</comment>
<dbReference type="InterPro" id="IPR036812">
    <property type="entry name" value="NAD(P)_OxRdtase_dom_sf"/>
</dbReference>
<reference evidence="2 3" key="1">
    <citation type="submission" date="2010-07" db="EMBL/GenBank/DDBJ databases">
        <authorList>
            <person name="Sid Ahmed O."/>
        </authorList>
    </citation>
    <scope>NUCLEOTIDE SEQUENCE [LARGE SCALE GENOMIC DNA]</scope>
    <source>
        <strain evidence="2 3">TX4248</strain>
    </source>
</reference>
<dbReference type="Pfam" id="PF00248">
    <property type="entry name" value="Aldo_ket_red"/>
    <property type="match status" value="1"/>
</dbReference>
<dbReference type="AlphaFoldDB" id="A0A125W9Z3"/>